<protein>
    <submittedName>
        <fullName evidence="10">Penicillin-binding protein 1A</fullName>
    </submittedName>
</protein>
<organism evidence="10 11">
    <name type="scientific">Rubellimicrobium mesophilum DSM 19309</name>
    <dbReference type="NCBI Taxonomy" id="442562"/>
    <lineage>
        <taxon>Bacteria</taxon>
        <taxon>Pseudomonadati</taxon>
        <taxon>Pseudomonadota</taxon>
        <taxon>Alphaproteobacteria</taxon>
        <taxon>Rhodobacterales</taxon>
        <taxon>Roseobacteraceae</taxon>
        <taxon>Rubellimicrobium</taxon>
    </lineage>
</organism>
<dbReference type="InterPro" id="IPR001460">
    <property type="entry name" value="PCN-bd_Tpept"/>
</dbReference>
<evidence type="ECO:0000256" key="6">
    <source>
        <dbReference type="ARBA" id="ARBA00022989"/>
    </source>
</evidence>
<evidence type="ECO:0000256" key="4">
    <source>
        <dbReference type="ARBA" id="ARBA00022960"/>
    </source>
</evidence>
<evidence type="ECO:0000313" key="11">
    <source>
        <dbReference type="Proteomes" id="UP000019666"/>
    </source>
</evidence>
<dbReference type="GO" id="GO:0009252">
    <property type="term" value="P:peptidoglycan biosynthetic process"/>
    <property type="evidence" value="ECO:0007669"/>
    <property type="project" value="UniProtKB-KW"/>
</dbReference>
<dbReference type="Pfam" id="PF00905">
    <property type="entry name" value="Transpeptidase"/>
    <property type="match status" value="1"/>
</dbReference>
<dbReference type="EMBL" id="AOSK01000065">
    <property type="protein sequence ID" value="EYD75799.1"/>
    <property type="molecule type" value="Genomic_DNA"/>
</dbReference>
<proteinExistence type="predicted"/>
<keyword evidence="2" id="KW-0808">Transferase</keyword>
<evidence type="ECO:0000313" key="10">
    <source>
        <dbReference type="EMBL" id="EYD75799.1"/>
    </source>
</evidence>
<keyword evidence="8" id="KW-0961">Cell wall biogenesis/degradation</keyword>
<dbReference type="STRING" id="442562.Rumeso_02581"/>
<dbReference type="GO" id="GO:0008360">
    <property type="term" value="P:regulation of cell shape"/>
    <property type="evidence" value="ECO:0007669"/>
    <property type="project" value="UniProtKB-KW"/>
</dbReference>
<evidence type="ECO:0000256" key="2">
    <source>
        <dbReference type="ARBA" id="ARBA00022679"/>
    </source>
</evidence>
<dbReference type="PATRIC" id="fig|442562.3.peg.2543"/>
<dbReference type="PANTHER" id="PTHR32282:SF27">
    <property type="entry name" value="PENICILLIN-BINDING PROTEIN 1A"/>
    <property type="match status" value="1"/>
</dbReference>
<dbReference type="InterPro" id="IPR050396">
    <property type="entry name" value="Glycosyltr_51/Transpeptidase"/>
</dbReference>
<gene>
    <name evidence="10" type="ORF">Rumeso_02581</name>
</gene>
<keyword evidence="6" id="KW-1133">Transmembrane helix</keyword>
<feature type="domain" description="Penicillin-binding protein transpeptidase" evidence="9">
    <location>
        <begin position="30"/>
        <end position="320"/>
    </location>
</feature>
<keyword evidence="1" id="KW-0328">Glycosyltransferase</keyword>
<keyword evidence="3" id="KW-0812">Transmembrane</keyword>
<evidence type="ECO:0000256" key="8">
    <source>
        <dbReference type="ARBA" id="ARBA00023316"/>
    </source>
</evidence>
<dbReference type="PANTHER" id="PTHR32282">
    <property type="entry name" value="BINDING PROTEIN TRANSPEPTIDASE, PUTATIVE-RELATED"/>
    <property type="match status" value="1"/>
</dbReference>
<reference evidence="10 11" key="1">
    <citation type="submission" date="2013-02" db="EMBL/GenBank/DDBJ databases">
        <authorList>
            <person name="Fiebig A."/>
            <person name="Goeker M."/>
            <person name="Klenk H.-P.P."/>
        </authorList>
    </citation>
    <scope>NUCLEOTIDE SEQUENCE [LARGE SCALE GENOMIC DNA]</scope>
    <source>
        <strain evidence="10 11">DSM 19309</strain>
    </source>
</reference>
<dbReference type="Proteomes" id="UP000019666">
    <property type="component" value="Unassembled WGS sequence"/>
</dbReference>
<dbReference type="GO" id="GO:0008955">
    <property type="term" value="F:peptidoglycan glycosyltransferase activity"/>
    <property type="evidence" value="ECO:0007669"/>
    <property type="project" value="TreeGrafter"/>
</dbReference>
<dbReference type="InterPro" id="IPR012338">
    <property type="entry name" value="Beta-lactam/transpept-like"/>
</dbReference>
<keyword evidence="7" id="KW-0472">Membrane</keyword>
<dbReference type="GO" id="GO:0030288">
    <property type="term" value="C:outer membrane-bounded periplasmic space"/>
    <property type="evidence" value="ECO:0007669"/>
    <property type="project" value="TreeGrafter"/>
</dbReference>
<keyword evidence="4" id="KW-0133">Cell shape</keyword>
<evidence type="ECO:0000256" key="1">
    <source>
        <dbReference type="ARBA" id="ARBA00022676"/>
    </source>
</evidence>
<evidence type="ECO:0000259" key="9">
    <source>
        <dbReference type="Pfam" id="PF00905"/>
    </source>
</evidence>
<accession>A0A017HPV6</accession>
<dbReference type="AlphaFoldDB" id="A0A017HPV6"/>
<evidence type="ECO:0000256" key="7">
    <source>
        <dbReference type="ARBA" id="ARBA00023136"/>
    </source>
</evidence>
<evidence type="ECO:0000256" key="3">
    <source>
        <dbReference type="ARBA" id="ARBA00022692"/>
    </source>
</evidence>
<dbReference type="GO" id="GO:0071555">
    <property type="term" value="P:cell wall organization"/>
    <property type="evidence" value="ECO:0007669"/>
    <property type="project" value="UniProtKB-KW"/>
</dbReference>
<sequence>MGDVVLVREKTGDDGAFLNWTLRQVPEVEGAFMAMDVNTGRVLAMQGGFSYQASVFNRATQARRQPGSAFKPFVYAAALDSGYTPATIVVDAPIEINTPDGLWQPQNASGEYYGPTPLRTGIEQSRNLMTIRLAQEIGMETVAEYAERFGVYDDMNPYLSNALGSQETTLFRMVAAYAMFANGGERVEPTLVDRIQDRYGNTIYRHDQRVCTDCADPSLPPGEGPHIESHRTRIMNAVTAYELTSMLEGVVRRGTAAKAIDLPVPIAGKTGTTNEAKDVWFIGFSSNIVAGCYIGYDTPRSMGGASGGGVCAPVFQEFMKPVVDRFGGSEFPVPEGCSFINIDRFSGARLSDDATGDNVQSECFRAGEEPVFGVTFDGGFEVSGDLPLVEEVRSASRNVTTSTGQTATVGEGNASFGTISSGGLY</sequence>
<dbReference type="Gene3D" id="3.40.710.10">
    <property type="entry name" value="DD-peptidase/beta-lactamase superfamily"/>
    <property type="match status" value="1"/>
</dbReference>
<dbReference type="SUPFAM" id="SSF56601">
    <property type="entry name" value="beta-lactamase/transpeptidase-like"/>
    <property type="match status" value="1"/>
</dbReference>
<keyword evidence="11" id="KW-1185">Reference proteome</keyword>
<comment type="caution">
    <text evidence="10">The sequence shown here is derived from an EMBL/GenBank/DDBJ whole genome shotgun (WGS) entry which is preliminary data.</text>
</comment>
<name>A0A017HPV6_9RHOB</name>
<dbReference type="HOGENOM" id="CLU_645405_0_0_5"/>
<keyword evidence="5" id="KW-0573">Peptidoglycan synthesis</keyword>
<dbReference type="GO" id="GO:0008658">
    <property type="term" value="F:penicillin binding"/>
    <property type="evidence" value="ECO:0007669"/>
    <property type="project" value="InterPro"/>
</dbReference>
<evidence type="ECO:0000256" key="5">
    <source>
        <dbReference type="ARBA" id="ARBA00022984"/>
    </source>
</evidence>